<evidence type="ECO:0000256" key="3">
    <source>
        <dbReference type="ARBA" id="ARBA00009584"/>
    </source>
</evidence>
<evidence type="ECO:0000256" key="10">
    <source>
        <dbReference type="ARBA" id="ARBA00023128"/>
    </source>
</evidence>
<dbReference type="OrthoDB" id="275278at2759"/>
<dbReference type="InterPro" id="IPR044202">
    <property type="entry name" value="LETM1/MDM38-like"/>
</dbReference>
<dbReference type="InterPro" id="IPR033122">
    <property type="entry name" value="LETM1-like_RBD"/>
</dbReference>
<dbReference type="GO" id="GO:0015297">
    <property type="term" value="F:antiporter activity"/>
    <property type="evidence" value="ECO:0007669"/>
    <property type="project" value="UniProtKB-KW"/>
</dbReference>
<evidence type="ECO:0000256" key="16">
    <source>
        <dbReference type="SAM" id="Phobius"/>
    </source>
</evidence>
<keyword evidence="12" id="KW-0966">Cell projection</keyword>
<dbReference type="AlphaFoldDB" id="A0A075AUH0"/>
<keyword evidence="7" id="KW-0999">Mitochondrion inner membrane</keyword>
<dbReference type="Gene3D" id="1.10.238.10">
    <property type="entry name" value="EF-hand"/>
    <property type="match status" value="1"/>
</dbReference>
<accession>A0A075AUH0</accession>
<dbReference type="HOGENOM" id="CLU_284718_0_0_1"/>
<evidence type="ECO:0000259" key="17">
    <source>
        <dbReference type="PROSITE" id="PS50222"/>
    </source>
</evidence>
<dbReference type="GO" id="GO:0005509">
    <property type="term" value="F:calcium ion binding"/>
    <property type="evidence" value="ECO:0007669"/>
    <property type="project" value="InterPro"/>
</dbReference>
<evidence type="ECO:0000256" key="1">
    <source>
        <dbReference type="ARBA" id="ARBA00004138"/>
    </source>
</evidence>
<evidence type="ECO:0000256" key="13">
    <source>
        <dbReference type="ARBA" id="ARBA00031360"/>
    </source>
</evidence>
<name>A0A075AUH0_ROZAC</name>
<evidence type="ECO:0000256" key="8">
    <source>
        <dbReference type="ARBA" id="ARBA00022989"/>
    </source>
</evidence>
<dbReference type="PROSITE" id="PS51758">
    <property type="entry name" value="LETM1_RBD"/>
    <property type="match status" value="1"/>
</dbReference>
<feature type="transmembrane region" description="Helical" evidence="16">
    <location>
        <begin position="127"/>
        <end position="150"/>
    </location>
</feature>
<dbReference type="STRING" id="988480.A0A075AUH0"/>
<evidence type="ECO:0000313" key="19">
    <source>
        <dbReference type="EMBL" id="EPZ33810.1"/>
    </source>
</evidence>
<evidence type="ECO:0000256" key="15">
    <source>
        <dbReference type="SAM" id="Coils"/>
    </source>
</evidence>
<evidence type="ECO:0000256" key="2">
    <source>
        <dbReference type="ARBA" id="ARBA00004434"/>
    </source>
</evidence>
<evidence type="ECO:0000256" key="6">
    <source>
        <dbReference type="ARBA" id="ARBA00022692"/>
    </source>
</evidence>
<evidence type="ECO:0000256" key="4">
    <source>
        <dbReference type="ARBA" id="ARBA00020557"/>
    </source>
</evidence>
<evidence type="ECO:0000256" key="14">
    <source>
        <dbReference type="PROSITE-ProRule" id="PRU01094"/>
    </source>
</evidence>
<keyword evidence="5" id="KW-0050">Antiport</keyword>
<dbReference type="SUPFAM" id="SSF50978">
    <property type="entry name" value="WD40 repeat-like"/>
    <property type="match status" value="1"/>
</dbReference>
<evidence type="ECO:0000256" key="12">
    <source>
        <dbReference type="ARBA" id="ARBA00023273"/>
    </source>
</evidence>
<dbReference type="InterPro" id="IPR036322">
    <property type="entry name" value="WD40_repeat_dom_sf"/>
</dbReference>
<keyword evidence="6 16" id="KW-0812">Transmembrane</keyword>
<dbReference type="Pfam" id="PF23387">
    <property type="entry name" value="TPR_IFT80_172"/>
    <property type="match status" value="1"/>
</dbReference>
<sequence>MIRCRKPFVLAPYAMKLVQSRAYCRIISGRSMTQSRFTLLRSANDGKNNGSIHERINESKEIIGKNKSVEKKPLSQRIKDEALHYWHGSKLLVAEIKISFKLMWKMRKGESLTRREYRQLIRTSGDLFRLIPFSVFVIVPFLELLLPVALKLFPNMLPSTFEDQHKKEEERKKQLKVKIEMASFLQDIVKTMAVDKNSEKSRAAQDFSELFRKCRVTGEPVATEDLIKVSKQFEDQMTLENLSRPQLVSMCRYMNIKAYGTDNFLRYLIRTRMQKLKADDKMIMKEGVENLNIPELQSACQARGIKFLGASPVRMRNELQQWLDLHLKHEIPQSLLILSRAFMIDGEQNDPSEALRAAISSLPDSVVNEVELNASKVAGEENLSPKQKLEVIEQQEEMIEDEAIQEEKEIEAKLKEEKAEHVSTEKEELTEKQKEQLKEAIIILSSESTFESEKDKIKELKLERQDLKSGKASVRLNERLEKMISQIENELKKYDNEIGNRLNLIKTNDLGQISVDQLELALRMMRDHPDEAKIKEIVSKLDKDGDGFVFLNEIVQYPKPEGHGKVESEIQQLIYFSTVFVCQNKLKTLNERSCHIPIQNSDNGKMLKHSVESLNSSSINEFKAPENDLVTSINGTDNLVVGTFSGKMFILSKQFRVEKTIEAHNDGEDGSLKVWSKSGMLRTTVIQTGNKQLNCHIGPPILSAAWKSDDSHIIYTVKDYVFVKGILPSHGGLKTAQWKAHGGPVTVVDCSRQDLIATGGEDKKVKNNGIVVYTTEGKQQCSIKIPVIGTKPWIMSMSSDILTIRDRNDDKSLQMSQYKHDRDIKSFKLDTCESSTKYLAFLDSDDNLYLSSAINVQPVRLGKYNGNRRKDNFTDLLIILYYPPVVFIDSDLVSTATIIKDLMIGRRLQIRDVSGHQVTMSKEDDALFYSSFSPFIKSMQDLVKRQLWEYAVKLCRYEGSFWACLAGMALQYQELNTCEVAYASLDEIAKVQYICRMKDVTNSVERQALFALLKRNVSEAESIYLQNGKMMEALKLNIEMCKWDRAMEICEKHKIEKQIVGFYRQKYLEEMNIPETKLEFMKMEELRVFK</sequence>
<keyword evidence="9" id="KW-0969">Cilium</keyword>
<protein>
    <recommendedName>
        <fullName evidence="4">Mitochondrial proton/calcium exchanger protein</fullName>
    </recommendedName>
    <alternativeName>
        <fullName evidence="13">Leucine zipper-EF-hand-containing transmembrane protein 1</fullName>
    </alternativeName>
</protein>
<dbReference type="InterPro" id="IPR015943">
    <property type="entry name" value="WD40/YVTN_repeat-like_dom_sf"/>
</dbReference>
<evidence type="ECO:0000256" key="5">
    <source>
        <dbReference type="ARBA" id="ARBA00022449"/>
    </source>
</evidence>
<dbReference type="Pfam" id="PF07766">
    <property type="entry name" value="LETM1_RBD"/>
    <property type="match status" value="1"/>
</dbReference>
<dbReference type="PANTHER" id="PTHR14009">
    <property type="entry name" value="LEUCINE ZIPPER-EF-HAND CONTAINING TRANSMEMBRANE PROTEIN"/>
    <property type="match status" value="1"/>
</dbReference>
<feature type="domain" description="EF-hand" evidence="17">
    <location>
        <begin position="529"/>
        <end position="564"/>
    </location>
</feature>
<keyword evidence="10 14" id="KW-0496">Mitochondrion</keyword>
<comment type="subcellular location">
    <subcellularLocation>
        <location evidence="1">Cell projection</location>
        <location evidence="1">Cilium</location>
    </subcellularLocation>
    <subcellularLocation>
        <location evidence="2">Mitochondrion inner membrane</location>
        <topology evidence="2">Single-pass membrane protein</topology>
    </subcellularLocation>
</comment>
<feature type="domain" description="Letm1 RBD" evidence="18">
    <location>
        <begin position="173"/>
        <end position="412"/>
    </location>
</feature>
<dbReference type="InterPro" id="IPR011992">
    <property type="entry name" value="EF-hand-dom_pair"/>
</dbReference>
<comment type="similarity">
    <text evidence="3">Belongs to the LETM1 family.</text>
</comment>
<dbReference type="PANTHER" id="PTHR14009:SF1">
    <property type="entry name" value="MITOCHONDRIAL PROTON_CALCIUM EXCHANGER PROTEIN"/>
    <property type="match status" value="1"/>
</dbReference>
<dbReference type="InterPro" id="IPR056157">
    <property type="entry name" value="TPR_IFT80_172_dom"/>
</dbReference>
<dbReference type="Gene3D" id="2.130.10.10">
    <property type="entry name" value="YVTN repeat-like/Quinoprotein amine dehydrogenase"/>
    <property type="match status" value="1"/>
</dbReference>
<gene>
    <name evidence="19" type="ORF">O9G_002522</name>
</gene>
<dbReference type="InterPro" id="IPR002048">
    <property type="entry name" value="EF_hand_dom"/>
</dbReference>
<evidence type="ECO:0000256" key="7">
    <source>
        <dbReference type="ARBA" id="ARBA00022792"/>
    </source>
</evidence>
<evidence type="ECO:0000256" key="11">
    <source>
        <dbReference type="ARBA" id="ARBA00023136"/>
    </source>
</evidence>
<dbReference type="EMBL" id="KE561038">
    <property type="protein sequence ID" value="EPZ33810.1"/>
    <property type="molecule type" value="Genomic_DNA"/>
</dbReference>
<dbReference type="Pfam" id="PF23335">
    <property type="entry name" value="Beta-prop_IFT80_2nd"/>
    <property type="match status" value="1"/>
</dbReference>
<dbReference type="InterPro" id="IPR056456">
    <property type="entry name" value="Beta-prop_IFT80_2nd"/>
</dbReference>
<keyword evidence="20" id="KW-1185">Reference proteome</keyword>
<keyword evidence="11 16" id="KW-0472">Membrane</keyword>
<keyword evidence="8 16" id="KW-1133">Transmembrane helix</keyword>
<dbReference type="GO" id="GO:0030003">
    <property type="term" value="P:intracellular monoatomic cation homeostasis"/>
    <property type="evidence" value="ECO:0007669"/>
    <property type="project" value="TreeGrafter"/>
</dbReference>
<dbReference type="SUPFAM" id="SSF47473">
    <property type="entry name" value="EF-hand"/>
    <property type="match status" value="1"/>
</dbReference>
<reference evidence="19 20" key="1">
    <citation type="journal article" date="2013" name="Curr. Biol.">
        <title>Shared signatures of parasitism and phylogenomics unite Cryptomycota and microsporidia.</title>
        <authorList>
            <person name="James T.Y."/>
            <person name="Pelin A."/>
            <person name="Bonen L."/>
            <person name="Ahrendt S."/>
            <person name="Sain D."/>
            <person name="Corradi N."/>
            <person name="Stajich J.E."/>
        </authorList>
    </citation>
    <scope>NUCLEOTIDE SEQUENCE [LARGE SCALE GENOMIC DNA]</scope>
    <source>
        <strain evidence="19 20">CSF55</strain>
    </source>
</reference>
<organism evidence="19 20">
    <name type="scientific">Rozella allomycis (strain CSF55)</name>
    <dbReference type="NCBI Taxonomy" id="988480"/>
    <lineage>
        <taxon>Eukaryota</taxon>
        <taxon>Fungi</taxon>
        <taxon>Fungi incertae sedis</taxon>
        <taxon>Cryptomycota</taxon>
        <taxon>Cryptomycota incertae sedis</taxon>
        <taxon>Rozella</taxon>
    </lineage>
</organism>
<keyword evidence="15" id="KW-0175">Coiled coil</keyword>
<dbReference type="GO" id="GO:0043022">
    <property type="term" value="F:ribosome binding"/>
    <property type="evidence" value="ECO:0007669"/>
    <property type="project" value="InterPro"/>
</dbReference>
<proteinExistence type="inferred from homology"/>
<evidence type="ECO:0000259" key="18">
    <source>
        <dbReference type="PROSITE" id="PS51758"/>
    </source>
</evidence>
<evidence type="ECO:0000256" key="9">
    <source>
        <dbReference type="ARBA" id="ARBA00023069"/>
    </source>
</evidence>
<dbReference type="GO" id="GO:0005743">
    <property type="term" value="C:mitochondrial inner membrane"/>
    <property type="evidence" value="ECO:0007669"/>
    <property type="project" value="UniProtKB-SubCell"/>
</dbReference>
<feature type="coiled-coil region" evidence="15">
    <location>
        <begin position="389"/>
        <end position="497"/>
    </location>
</feature>
<keyword evidence="5" id="KW-0813">Transport</keyword>
<dbReference type="PROSITE" id="PS50222">
    <property type="entry name" value="EF_HAND_2"/>
    <property type="match status" value="1"/>
</dbReference>
<dbReference type="GO" id="GO:0005929">
    <property type="term" value="C:cilium"/>
    <property type="evidence" value="ECO:0007669"/>
    <property type="project" value="UniProtKB-SubCell"/>
</dbReference>
<evidence type="ECO:0000313" key="20">
    <source>
        <dbReference type="Proteomes" id="UP000030755"/>
    </source>
</evidence>
<dbReference type="Proteomes" id="UP000030755">
    <property type="component" value="Unassembled WGS sequence"/>
</dbReference>